<organism evidence="2 3">
    <name type="scientific">Calocera cornea HHB12733</name>
    <dbReference type="NCBI Taxonomy" id="1353952"/>
    <lineage>
        <taxon>Eukaryota</taxon>
        <taxon>Fungi</taxon>
        <taxon>Dikarya</taxon>
        <taxon>Basidiomycota</taxon>
        <taxon>Agaricomycotina</taxon>
        <taxon>Dacrymycetes</taxon>
        <taxon>Dacrymycetales</taxon>
        <taxon>Dacrymycetaceae</taxon>
        <taxon>Calocera</taxon>
    </lineage>
</organism>
<proteinExistence type="predicted"/>
<dbReference type="InParanoid" id="A0A165HC05"/>
<feature type="compositionally biased region" description="Low complexity" evidence="1">
    <location>
        <begin position="128"/>
        <end position="138"/>
    </location>
</feature>
<evidence type="ECO:0000256" key="1">
    <source>
        <dbReference type="SAM" id="MobiDB-lite"/>
    </source>
</evidence>
<feature type="compositionally biased region" description="Polar residues" evidence="1">
    <location>
        <begin position="171"/>
        <end position="181"/>
    </location>
</feature>
<sequence>MPFPGYGAPSQGCPKFNFTSASPHTITTAPAPRTTPHSVLAHGPDDACTAIGLHRMGPANRATRCENGTPSRHTWQPDHAHNRRPNSLPPRPCLWRSPLPLLPLPPCQKRHSGNPRANNSGFPDDCRPPTMSLLLLLPPSQPRPRKEKNAPSTTRCPELATPPDAPLPTSFIATKSSAAAA</sequence>
<name>A0A165HC05_9BASI</name>
<dbReference type="AlphaFoldDB" id="A0A165HC05"/>
<dbReference type="EMBL" id="KV423944">
    <property type="protein sequence ID" value="KZT59100.1"/>
    <property type="molecule type" value="Genomic_DNA"/>
</dbReference>
<dbReference type="Proteomes" id="UP000076842">
    <property type="component" value="Unassembled WGS sequence"/>
</dbReference>
<keyword evidence="3" id="KW-1185">Reference proteome</keyword>
<evidence type="ECO:0000313" key="2">
    <source>
        <dbReference type="EMBL" id="KZT59100.1"/>
    </source>
</evidence>
<evidence type="ECO:0000313" key="3">
    <source>
        <dbReference type="Proteomes" id="UP000076842"/>
    </source>
</evidence>
<reference evidence="2 3" key="1">
    <citation type="journal article" date="2016" name="Mol. Biol. Evol.">
        <title>Comparative Genomics of Early-Diverging Mushroom-Forming Fungi Provides Insights into the Origins of Lignocellulose Decay Capabilities.</title>
        <authorList>
            <person name="Nagy L.G."/>
            <person name="Riley R."/>
            <person name="Tritt A."/>
            <person name="Adam C."/>
            <person name="Daum C."/>
            <person name="Floudas D."/>
            <person name="Sun H."/>
            <person name="Yadav J.S."/>
            <person name="Pangilinan J."/>
            <person name="Larsson K.H."/>
            <person name="Matsuura K."/>
            <person name="Barry K."/>
            <person name="Labutti K."/>
            <person name="Kuo R."/>
            <person name="Ohm R.A."/>
            <person name="Bhattacharya S.S."/>
            <person name="Shirouzu T."/>
            <person name="Yoshinaga Y."/>
            <person name="Martin F.M."/>
            <person name="Grigoriev I.V."/>
            <person name="Hibbett D.S."/>
        </authorList>
    </citation>
    <scope>NUCLEOTIDE SEQUENCE [LARGE SCALE GENOMIC DNA]</scope>
    <source>
        <strain evidence="2 3">HHB12733</strain>
    </source>
</reference>
<feature type="region of interest" description="Disordered" evidence="1">
    <location>
        <begin position="60"/>
        <end position="181"/>
    </location>
</feature>
<gene>
    <name evidence="2" type="ORF">CALCODRAFT_494145</name>
</gene>
<protein>
    <submittedName>
        <fullName evidence="2">Uncharacterized protein</fullName>
    </submittedName>
</protein>
<accession>A0A165HC05</accession>